<evidence type="ECO:0000256" key="12">
    <source>
        <dbReference type="ARBA" id="ARBA00023136"/>
    </source>
</evidence>
<evidence type="ECO:0000256" key="4">
    <source>
        <dbReference type="ARBA" id="ARBA00012483"/>
    </source>
</evidence>
<evidence type="ECO:0000256" key="15">
    <source>
        <dbReference type="SAM" id="Phobius"/>
    </source>
</evidence>
<dbReference type="InterPro" id="IPR053238">
    <property type="entry name" value="RING-H2_zinc_finger"/>
</dbReference>
<feature type="domain" description="RING-type" evidence="16">
    <location>
        <begin position="104"/>
        <end position="146"/>
    </location>
</feature>
<evidence type="ECO:0000256" key="3">
    <source>
        <dbReference type="ARBA" id="ARBA00004906"/>
    </source>
</evidence>
<dbReference type="Pfam" id="PF13639">
    <property type="entry name" value="zf-RING_2"/>
    <property type="match status" value="1"/>
</dbReference>
<comment type="pathway">
    <text evidence="3">Protein modification; protein ubiquitination.</text>
</comment>
<dbReference type="PANTHER" id="PTHR14155">
    <property type="entry name" value="RING FINGER DOMAIN-CONTAINING"/>
    <property type="match status" value="1"/>
</dbReference>
<dbReference type="InterPro" id="IPR013083">
    <property type="entry name" value="Znf_RING/FYVE/PHD"/>
</dbReference>
<dbReference type="GO" id="GO:0016020">
    <property type="term" value="C:membrane"/>
    <property type="evidence" value="ECO:0007669"/>
    <property type="project" value="UniProtKB-SubCell"/>
</dbReference>
<keyword evidence="18" id="KW-1185">Reference proteome</keyword>
<dbReference type="SUPFAM" id="SSF57850">
    <property type="entry name" value="RING/U-box"/>
    <property type="match status" value="1"/>
</dbReference>
<evidence type="ECO:0000256" key="14">
    <source>
        <dbReference type="PROSITE-ProRule" id="PRU00175"/>
    </source>
</evidence>
<evidence type="ECO:0000256" key="2">
    <source>
        <dbReference type="ARBA" id="ARBA00004167"/>
    </source>
</evidence>
<evidence type="ECO:0000256" key="6">
    <source>
        <dbReference type="ARBA" id="ARBA00022692"/>
    </source>
</evidence>
<name>A0A835KQP8_9POAL</name>
<dbReference type="FunFam" id="3.30.40.10:FF:000187">
    <property type="entry name" value="E3 ubiquitin-protein ligase ATL6"/>
    <property type="match status" value="1"/>
</dbReference>
<keyword evidence="7" id="KW-0479">Metal-binding</keyword>
<accession>A0A835KQP8</accession>
<evidence type="ECO:0000259" key="16">
    <source>
        <dbReference type="PROSITE" id="PS50089"/>
    </source>
</evidence>
<keyword evidence="10" id="KW-0862">Zinc</keyword>
<dbReference type="Gene3D" id="3.30.40.10">
    <property type="entry name" value="Zinc/RING finger domain, C3HC4 (zinc finger)"/>
    <property type="match status" value="1"/>
</dbReference>
<dbReference type="GO" id="GO:0008270">
    <property type="term" value="F:zinc ion binding"/>
    <property type="evidence" value="ECO:0007669"/>
    <property type="project" value="UniProtKB-KW"/>
</dbReference>
<comment type="catalytic activity">
    <reaction evidence="1">
        <text>S-ubiquitinyl-[E2 ubiquitin-conjugating enzyme]-L-cysteine + [acceptor protein]-L-lysine = [E2 ubiquitin-conjugating enzyme]-L-cysteine + N(6)-ubiquitinyl-[acceptor protein]-L-lysine.</text>
        <dbReference type="EC" id="2.3.2.27"/>
    </reaction>
</comment>
<dbReference type="AlphaFoldDB" id="A0A835KQP8"/>
<proteinExistence type="inferred from homology"/>
<sequence>MCRGIPSSSDASSTSSPPPRALLISSAIFLAILFGAFAVVAALALCCCRRRARTSSAADSARTEEPSGARAGGDLPFPVETLPTFAYARQQTDGEHGGTASCECAVCLSAVQEGEMVRQLPTCRHLYHVECIDMWLASHATCPLCRSDVEPPEDGQAAPTVPPQELPV</sequence>
<evidence type="ECO:0000313" key="17">
    <source>
        <dbReference type="EMBL" id="KAF8754850.1"/>
    </source>
</evidence>
<evidence type="ECO:0000256" key="5">
    <source>
        <dbReference type="ARBA" id="ARBA00022679"/>
    </source>
</evidence>
<dbReference type="GO" id="GO:0061630">
    <property type="term" value="F:ubiquitin protein ligase activity"/>
    <property type="evidence" value="ECO:0007669"/>
    <property type="project" value="UniProtKB-EC"/>
</dbReference>
<keyword evidence="11 15" id="KW-1133">Transmembrane helix</keyword>
<keyword evidence="12 15" id="KW-0472">Membrane</keyword>
<reference evidence="17" key="1">
    <citation type="submission" date="2020-07" db="EMBL/GenBank/DDBJ databases">
        <title>Genome sequence and genetic diversity analysis of an under-domesticated orphan crop, white fonio (Digitaria exilis).</title>
        <authorList>
            <person name="Bennetzen J.L."/>
            <person name="Chen S."/>
            <person name="Ma X."/>
            <person name="Wang X."/>
            <person name="Yssel A.E.J."/>
            <person name="Chaluvadi S.R."/>
            <person name="Johnson M."/>
            <person name="Gangashetty P."/>
            <person name="Hamidou F."/>
            <person name="Sanogo M.D."/>
            <person name="Zwaenepoel A."/>
            <person name="Wallace J."/>
            <person name="Van De Peer Y."/>
            <person name="Van Deynze A."/>
        </authorList>
    </citation>
    <scope>NUCLEOTIDE SEQUENCE</scope>
    <source>
        <tissue evidence="17">Leaves</tissue>
    </source>
</reference>
<keyword evidence="5" id="KW-0808">Transferase</keyword>
<dbReference type="PANTHER" id="PTHR14155:SF586">
    <property type="entry name" value="OS06G0536100 PROTEIN"/>
    <property type="match status" value="1"/>
</dbReference>
<comment type="caution">
    <text evidence="17">The sequence shown here is derived from an EMBL/GenBank/DDBJ whole genome shotgun (WGS) entry which is preliminary data.</text>
</comment>
<keyword evidence="6 15" id="KW-0812">Transmembrane</keyword>
<comment type="subcellular location">
    <subcellularLocation>
        <location evidence="2">Membrane</location>
        <topology evidence="2">Single-pass membrane protein</topology>
    </subcellularLocation>
</comment>
<dbReference type="SMART" id="SM00184">
    <property type="entry name" value="RING"/>
    <property type="match status" value="1"/>
</dbReference>
<dbReference type="EC" id="2.3.2.27" evidence="4"/>
<evidence type="ECO:0000256" key="1">
    <source>
        <dbReference type="ARBA" id="ARBA00000900"/>
    </source>
</evidence>
<dbReference type="OrthoDB" id="8062037at2759"/>
<comment type="similarity">
    <text evidence="13">Belongs to the RING-type zinc finger family. ATL subfamily.</text>
</comment>
<evidence type="ECO:0000256" key="9">
    <source>
        <dbReference type="ARBA" id="ARBA00022786"/>
    </source>
</evidence>
<gene>
    <name evidence="17" type="ORF">HU200_011387</name>
</gene>
<evidence type="ECO:0000256" key="7">
    <source>
        <dbReference type="ARBA" id="ARBA00022723"/>
    </source>
</evidence>
<evidence type="ECO:0000256" key="8">
    <source>
        <dbReference type="ARBA" id="ARBA00022771"/>
    </source>
</evidence>
<evidence type="ECO:0000313" key="18">
    <source>
        <dbReference type="Proteomes" id="UP000636709"/>
    </source>
</evidence>
<dbReference type="Proteomes" id="UP000636709">
    <property type="component" value="Unassembled WGS sequence"/>
</dbReference>
<evidence type="ECO:0000256" key="10">
    <source>
        <dbReference type="ARBA" id="ARBA00022833"/>
    </source>
</evidence>
<dbReference type="PROSITE" id="PS50089">
    <property type="entry name" value="ZF_RING_2"/>
    <property type="match status" value="1"/>
</dbReference>
<evidence type="ECO:0000256" key="13">
    <source>
        <dbReference type="ARBA" id="ARBA00024209"/>
    </source>
</evidence>
<keyword evidence="9" id="KW-0833">Ubl conjugation pathway</keyword>
<dbReference type="InterPro" id="IPR001841">
    <property type="entry name" value="Znf_RING"/>
</dbReference>
<evidence type="ECO:0000256" key="11">
    <source>
        <dbReference type="ARBA" id="ARBA00022989"/>
    </source>
</evidence>
<organism evidence="17 18">
    <name type="scientific">Digitaria exilis</name>
    <dbReference type="NCBI Taxonomy" id="1010633"/>
    <lineage>
        <taxon>Eukaryota</taxon>
        <taxon>Viridiplantae</taxon>
        <taxon>Streptophyta</taxon>
        <taxon>Embryophyta</taxon>
        <taxon>Tracheophyta</taxon>
        <taxon>Spermatophyta</taxon>
        <taxon>Magnoliopsida</taxon>
        <taxon>Liliopsida</taxon>
        <taxon>Poales</taxon>
        <taxon>Poaceae</taxon>
        <taxon>PACMAD clade</taxon>
        <taxon>Panicoideae</taxon>
        <taxon>Panicodae</taxon>
        <taxon>Paniceae</taxon>
        <taxon>Anthephorinae</taxon>
        <taxon>Digitaria</taxon>
    </lineage>
</organism>
<dbReference type="EMBL" id="JACEFO010000844">
    <property type="protein sequence ID" value="KAF8754850.1"/>
    <property type="molecule type" value="Genomic_DNA"/>
</dbReference>
<keyword evidence="8 14" id="KW-0863">Zinc-finger</keyword>
<protein>
    <recommendedName>
        <fullName evidence="4">RING-type E3 ubiquitin transferase</fullName>
        <ecNumber evidence="4">2.3.2.27</ecNumber>
    </recommendedName>
</protein>
<feature type="transmembrane region" description="Helical" evidence="15">
    <location>
        <begin position="22"/>
        <end position="46"/>
    </location>
</feature>
<dbReference type="CDD" id="cd16461">
    <property type="entry name" value="RING-H2_EL5-like"/>
    <property type="match status" value="1"/>
</dbReference>